<name>A0A8S9SGD2_BRACR</name>
<comment type="caution">
    <text evidence="1">The sequence shown here is derived from an EMBL/GenBank/DDBJ whole genome shotgun (WGS) entry which is preliminary data.</text>
</comment>
<gene>
    <name evidence="1" type="ORF">F2Q69_00034467</name>
</gene>
<proteinExistence type="predicted"/>
<evidence type="ECO:0000313" key="1">
    <source>
        <dbReference type="EMBL" id="KAF3599894.1"/>
    </source>
</evidence>
<dbReference type="EMBL" id="QGKX02000004">
    <property type="protein sequence ID" value="KAF3599894.1"/>
    <property type="molecule type" value="Genomic_DNA"/>
</dbReference>
<organism evidence="1 2">
    <name type="scientific">Brassica cretica</name>
    <name type="common">Mustard</name>
    <dbReference type="NCBI Taxonomy" id="69181"/>
    <lineage>
        <taxon>Eukaryota</taxon>
        <taxon>Viridiplantae</taxon>
        <taxon>Streptophyta</taxon>
        <taxon>Embryophyta</taxon>
        <taxon>Tracheophyta</taxon>
        <taxon>Spermatophyta</taxon>
        <taxon>Magnoliopsida</taxon>
        <taxon>eudicotyledons</taxon>
        <taxon>Gunneridae</taxon>
        <taxon>Pentapetalae</taxon>
        <taxon>rosids</taxon>
        <taxon>malvids</taxon>
        <taxon>Brassicales</taxon>
        <taxon>Brassicaceae</taxon>
        <taxon>Brassiceae</taxon>
        <taxon>Brassica</taxon>
    </lineage>
</organism>
<evidence type="ECO:0000313" key="2">
    <source>
        <dbReference type="Proteomes" id="UP000712600"/>
    </source>
</evidence>
<sequence>MLLTLPLIYFSQSFHPLYSRDSEMASDKQRWHSSVSGKVEDGALVARWSTEGDRGKG</sequence>
<protein>
    <submittedName>
        <fullName evidence="1">Uncharacterized protein</fullName>
    </submittedName>
</protein>
<reference evidence="1" key="1">
    <citation type="submission" date="2019-12" db="EMBL/GenBank/DDBJ databases">
        <title>Genome sequencing and annotation of Brassica cretica.</title>
        <authorList>
            <person name="Studholme D.J."/>
            <person name="Sarris P."/>
        </authorList>
    </citation>
    <scope>NUCLEOTIDE SEQUENCE</scope>
    <source>
        <strain evidence="1">PFS-109/04</strain>
        <tissue evidence="1">Leaf</tissue>
    </source>
</reference>
<dbReference type="AlphaFoldDB" id="A0A8S9SGD2"/>
<accession>A0A8S9SGD2</accession>
<dbReference type="Proteomes" id="UP000712600">
    <property type="component" value="Unassembled WGS sequence"/>
</dbReference>